<dbReference type="InterPro" id="IPR056534">
    <property type="entry name" value="Beta-prop_NWD2_C"/>
</dbReference>
<organism evidence="5 6">
    <name type="scientific">Panagrolaimus superbus</name>
    <dbReference type="NCBI Taxonomy" id="310955"/>
    <lineage>
        <taxon>Eukaryota</taxon>
        <taxon>Metazoa</taxon>
        <taxon>Ecdysozoa</taxon>
        <taxon>Nematoda</taxon>
        <taxon>Chromadorea</taxon>
        <taxon>Rhabditida</taxon>
        <taxon>Tylenchina</taxon>
        <taxon>Panagrolaimomorpha</taxon>
        <taxon>Panagrolaimoidea</taxon>
        <taxon>Panagrolaimidae</taxon>
        <taxon>Panagrolaimus</taxon>
    </lineage>
</organism>
<keyword evidence="2" id="KW-0677">Repeat</keyword>
<dbReference type="PANTHER" id="PTHR19871">
    <property type="entry name" value="BETA TRANSDUCIN-RELATED PROTEIN"/>
    <property type="match status" value="1"/>
</dbReference>
<dbReference type="Pfam" id="PF23586">
    <property type="entry name" value="Beta-prop_NWD2_C"/>
    <property type="match status" value="1"/>
</dbReference>
<keyword evidence="1 3" id="KW-0853">WD repeat</keyword>
<evidence type="ECO:0000259" key="4">
    <source>
        <dbReference type="Pfam" id="PF23586"/>
    </source>
</evidence>
<dbReference type="Pfam" id="PF00400">
    <property type="entry name" value="WD40"/>
    <property type="match status" value="1"/>
</dbReference>
<reference evidence="6" key="1">
    <citation type="submission" date="2022-11" db="UniProtKB">
        <authorList>
            <consortium name="WormBaseParasite"/>
        </authorList>
    </citation>
    <scope>IDENTIFICATION</scope>
</reference>
<evidence type="ECO:0000256" key="3">
    <source>
        <dbReference type="PROSITE-ProRule" id="PRU00221"/>
    </source>
</evidence>
<dbReference type="InterPro" id="IPR011047">
    <property type="entry name" value="Quinoprotein_ADH-like_sf"/>
</dbReference>
<dbReference type="PROSITE" id="PS00678">
    <property type="entry name" value="WD_REPEATS_1"/>
    <property type="match status" value="1"/>
</dbReference>
<dbReference type="Proteomes" id="UP000887577">
    <property type="component" value="Unplaced"/>
</dbReference>
<dbReference type="InterPro" id="IPR052752">
    <property type="entry name" value="NACHT-WD_repeat"/>
</dbReference>
<protein>
    <recommendedName>
        <fullName evidence="4">NWD2 C-terminal beta-propeller domain-containing protein</fullName>
    </recommendedName>
</protein>
<dbReference type="SMART" id="SM00320">
    <property type="entry name" value="WD40"/>
    <property type="match status" value="4"/>
</dbReference>
<feature type="repeat" description="WD" evidence="3">
    <location>
        <begin position="426"/>
        <end position="444"/>
    </location>
</feature>
<dbReference type="WBParaSite" id="PSU_v2.g8323.t1">
    <property type="protein sequence ID" value="PSU_v2.g8323.t1"/>
    <property type="gene ID" value="PSU_v2.g8323"/>
</dbReference>
<keyword evidence="5" id="KW-1185">Reference proteome</keyword>
<dbReference type="PANTHER" id="PTHR19871:SF14">
    <property type="entry name" value="DUF4062 DOMAIN-CONTAINING PROTEIN"/>
    <property type="match status" value="1"/>
</dbReference>
<evidence type="ECO:0000256" key="1">
    <source>
        <dbReference type="ARBA" id="ARBA00022574"/>
    </source>
</evidence>
<dbReference type="PROSITE" id="PS50082">
    <property type="entry name" value="WD_REPEATS_2"/>
    <property type="match status" value="1"/>
</dbReference>
<proteinExistence type="predicted"/>
<dbReference type="InterPro" id="IPR036322">
    <property type="entry name" value="WD40_repeat_dom_sf"/>
</dbReference>
<feature type="domain" description="NWD2 C-terminal beta-propeller" evidence="4">
    <location>
        <begin position="451"/>
        <end position="790"/>
    </location>
</feature>
<evidence type="ECO:0000313" key="5">
    <source>
        <dbReference type="Proteomes" id="UP000887577"/>
    </source>
</evidence>
<dbReference type="InterPro" id="IPR015943">
    <property type="entry name" value="WD40/YVTN_repeat-like_dom_sf"/>
</dbReference>
<name>A0A914Z7M3_9BILA</name>
<accession>A0A914Z7M3</accession>
<dbReference type="InterPro" id="IPR001680">
    <property type="entry name" value="WD40_rpt"/>
</dbReference>
<dbReference type="InterPro" id="IPR019775">
    <property type="entry name" value="WD40_repeat_CS"/>
</dbReference>
<dbReference type="Gene3D" id="2.130.10.10">
    <property type="entry name" value="YVTN repeat-like/Quinoprotein amine dehydrogenase"/>
    <property type="match status" value="3"/>
</dbReference>
<dbReference type="SUPFAM" id="SSF50998">
    <property type="entry name" value="Quinoprotein alcohol dehydrogenase-like"/>
    <property type="match status" value="1"/>
</dbReference>
<evidence type="ECO:0000256" key="2">
    <source>
        <dbReference type="ARBA" id="ARBA00022737"/>
    </source>
</evidence>
<sequence>MDGLRLSASLLSRYPFMLAFELIGRLLPLASDNPHLKELLKGCDLEAAQFNCFLPVHHCFHSPGGPLRFSLEEHPFAVFGMELTSDNKTLASTSNQLIVWDIRTGDRTRAINPNIEGIFLGMAVSKDDKYAVAYSNNNQIVVMSMISGEHRSIEPDGMENQMEIGKIIFTLDSQILVWSNSQFYLYDVEGKLLHRERISTDQEQNKLIEVFFKSKKSVRTLTWTGERDDWMVKLSGREEGQNFEAMIFCASLAFWDSSYTSGICCIQQNILKESNFDGHDLEGSYAIVEFEYDPAKKVFKVINSIAENIDEKVNALFIWHRKQRVNGIEMCWIVAVTVDGFLLCQNFGVYYKKINLTLPVEVRNIPIRPMHTTSTLAMCCNDTIFVAGVRKNLYIFNVASTQLVRVVDAHFGRILNLKSVAMQGQNLLISSSIDRSVKIWNMENIFEKSFAVVNMDQPIEKILLAKERPGLAVTQTRKYIGVWDIRSHRFITTLVTNIYGSVVTDCLISSNGRTVVCIESDTLLLWDLKTQSVRLRQPAIAVHQIIWCCNETMIAVVIRHLDTPEQKLARFTVYSVEDFSIHYTHEFSCRMFRDVAVLKDTENVVIVVLFKGRDSLHLVNIPEKIVKHKWRPRLVKNQKKDVIVHRLIPMPHNANQLVVMDGENRGSVWDIRHVKLLRSLPTFGGDITEDGKLGLHAPNKGGLHIIDMKTGAIVRTLIGYVAEGVNDVRAEFTPNGKHVLYYHNGHQTLRAFRVSDGKLIGTLRPHAQITTWICDNKGLIIIGGQDGSLLTAMLFDSSTDSEALHSLGCLPSRRYLAEHLKIPAEELDTEENLDIRNLALITKAAAKFKQSIGKKSKNSVICSIM</sequence>
<dbReference type="SUPFAM" id="SSF50978">
    <property type="entry name" value="WD40 repeat-like"/>
    <property type="match status" value="1"/>
</dbReference>
<dbReference type="AlphaFoldDB" id="A0A914Z7M3"/>
<evidence type="ECO:0000313" key="6">
    <source>
        <dbReference type="WBParaSite" id="PSU_v2.g8323.t1"/>
    </source>
</evidence>